<organism evidence="1 2">
    <name type="scientific">Promethearchaeum syntrophicum</name>
    <dbReference type="NCBI Taxonomy" id="2594042"/>
    <lineage>
        <taxon>Archaea</taxon>
        <taxon>Promethearchaeati</taxon>
        <taxon>Promethearchaeota</taxon>
        <taxon>Promethearchaeia</taxon>
        <taxon>Promethearchaeales</taxon>
        <taxon>Promethearchaeaceae</taxon>
        <taxon>Promethearchaeum</taxon>
    </lineage>
</organism>
<dbReference type="RefSeq" id="WP_147661731.1">
    <property type="nucleotide sequence ID" value="NZ_CP042905.2"/>
</dbReference>
<dbReference type="AlphaFoldDB" id="A0A5B9D741"/>
<evidence type="ECO:0000313" key="1">
    <source>
        <dbReference type="EMBL" id="QEE14791.1"/>
    </source>
</evidence>
<reference evidence="1 2" key="1">
    <citation type="journal article" date="2020" name="Nature">
        <title>Isolation of an archaeon at the prokaryote-eukaryote interface.</title>
        <authorList>
            <person name="Imachi H."/>
            <person name="Nobu M.K."/>
            <person name="Nakahara N."/>
            <person name="Morono Y."/>
            <person name="Ogawara M."/>
            <person name="Takaki Y."/>
            <person name="Takano Y."/>
            <person name="Uematsu K."/>
            <person name="Ikuta T."/>
            <person name="Ito M."/>
            <person name="Matsui Y."/>
            <person name="Miyazaki M."/>
            <person name="Murata K."/>
            <person name="Saito Y."/>
            <person name="Sakai S."/>
            <person name="Song C."/>
            <person name="Tasumi E."/>
            <person name="Yamanaka Y."/>
            <person name="Yamaguchi T."/>
            <person name="Kamagata Y."/>
            <person name="Tamaki H."/>
            <person name="Takai K."/>
        </authorList>
    </citation>
    <scope>NUCLEOTIDE SEQUENCE [LARGE SCALE GENOMIC DNA]</scope>
    <source>
        <strain evidence="1 2">MK-D1</strain>
    </source>
</reference>
<gene>
    <name evidence="1" type="ORF">DSAG12_00608</name>
</gene>
<proteinExistence type="predicted"/>
<dbReference type="Proteomes" id="UP000321408">
    <property type="component" value="Chromosome"/>
</dbReference>
<sequence>MEENPIETLSNISIDALKYIKISAGCLTKKGGYLYQHSIFGKLAEYYKKTCKSLALQYISDPKSLTEDELERLIHESGRYEEILFESRLSLEDPIFVKIRKRIF</sequence>
<protein>
    <submittedName>
        <fullName evidence="1">Uncharacterized protein</fullName>
    </submittedName>
</protein>
<reference evidence="1 2" key="2">
    <citation type="journal article" date="2024" name="Int. J. Syst. Evol. Microbiol.">
        <title>Promethearchaeum syntrophicum gen. nov., sp. nov., an anaerobic, obligately syntrophic archaeon, the first isolate of the lineage 'Asgard' archaea, and proposal of the new archaeal phylum Promethearchaeota phyl. nov. and kingdom Promethearchaeati regn. nov.</title>
        <authorList>
            <person name="Imachi H."/>
            <person name="Nobu M.K."/>
            <person name="Kato S."/>
            <person name="Takaki Y."/>
            <person name="Miyazaki M."/>
            <person name="Miyata M."/>
            <person name="Ogawara M."/>
            <person name="Saito Y."/>
            <person name="Sakai S."/>
            <person name="Tahara Y.O."/>
            <person name="Takano Y."/>
            <person name="Tasumi E."/>
            <person name="Uematsu K."/>
            <person name="Yoshimura T."/>
            <person name="Itoh T."/>
            <person name="Ohkuma M."/>
            <person name="Takai K."/>
        </authorList>
    </citation>
    <scope>NUCLEOTIDE SEQUENCE [LARGE SCALE GENOMIC DNA]</scope>
    <source>
        <strain evidence="1 2">MK-D1</strain>
    </source>
</reference>
<name>A0A5B9D741_9ARCH</name>
<dbReference type="KEGG" id="psyt:DSAG12_00608"/>
<accession>A0A5B9D741</accession>
<evidence type="ECO:0000313" key="2">
    <source>
        <dbReference type="Proteomes" id="UP000321408"/>
    </source>
</evidence>
<dbReference type="GeneID" id="41328612"/>
<dbReference type="EMBL" id="CP042905">
    <property type="protein sequence ID" value="QEE14791.1"/>
    <property type="molecule type" value="Genomic_DNA"/>
</dbReference>
<keyword evidence="2" id="KW-1185">Reference proteome</keyword>